<accession>A0A8S2HRU9</accession>
<dbReference type="Proteomes" id="UP000682733">
    <property type="component" value="Unassembled WGS sequence"/>
</dbReference>
<comment type="caution">
    <text evidence="5">The sequence shown here is derived from an EMBL/GenBank/DDBJ whole genome shotgun (WGS) entry which is preliminary data.</text>
</comment>
<evidence type="ECO:0000313" key="4">
    <source>
        <dbReference type="EMBL" id="CAF0898288.1"/>
    </source>
</evidence>
<evidence type="ECO:0000313" key="6">
    <source>
        <dbReference type="Proteomes" id="UP000682733"/>
    </source>
</evidence>
<proteinExistence type="predicted"/>
<dbReference type="PANTHER" id="PTHR43037">
    <property type="entry name" value="UNNAMED PRODUCT-RELATED"/>
    <property type="match status" value="1"/>
</dbReference>
<evidence type="ECO:0000256" key="1">
    <source>
        <dbReference type="ARBA" id="ARBA00022729"/>
    </source>
</evidence>
<evidence type="ECO:0000256" key="2">
    <source>
        <dbReference type="ARBA" id="ARBA00022801"/>
    </source>
</evidence>
<dbReference type="InterPro" id="IPR029058">
    <property type="entry name" value="AB_hydrolase_fold"/>
</dbReference>
<dbReference type="Gene3D" id="3.40.50.1820">
    <property type="entry name" value="alpha/beta hydrolase"/>
    <property type="match status" value="1"/>
</dbReference>
<reference evidence="5" key="1">
    <citation type="submission" date="2021-02" db="EMBL/GenBank/DDBJ databases">
        <authorList>
            <person name="Nowell W R."/>
        </authorList>
    </citation>
    <scope>NUCLEOTIDE SEQUENCE</scope>
</reference>
<feature type="compositionally biased region" description="Acidic residues" evidence="3">
    <location>
        <begin position="1"/>
        <end position="14"/>
    </location>
</feature>
<name>A0A8S2HRU9_9BILA</name>
<dbReference type="EMBL" id="CAJOBA010003363">
    <property type="protein sequence ID" value="CAF3679465.1"/>
    <property type="molecule type" value="Genomic_DNA"/>
</dbReference>
<protein>
    <submittedName>
        <fullName evidence="5">Uncharacterized protein</fullName>
    </submittedName>
</protein>
<dbReference type="GO" id="GO:0016787">
    <property type="term" value="F:hydrolase activity"/>
    <property type="evidence" value="ECO:0007669"/>
    <property type="project" value="UniProtKB-KW"/>
</dbReference>
<dbReference type="PANTHER" id="PTHR43037:SF5">
    <property type="entry name" value="FERULOYL ESTERASE"/>
    <property type="match status" value="1"/>
</dbReference>
<gene>
    <name evidence="4" type="ORF">OVA965_LOCUS9488</name>
    <name evidence="5" type="ORF">TMI583_LOCUS9484</name>
</gene>
<dbReference type="Proteomes" id="UP000677228">
    <property type="component" value="Unassembled WGS sequence"/>
</dbReference>
<organism evidence="5 6">
    <name type="scientific">Didymodactylos carnosus</name>
    <dbReference type="NCBI Taxonomy" id="1234261"/>
    <lineage>
        <taxon>Eukaryota</taxon>
        <taxon>Metazoa</taxon>
        <taxon>Spiralia</taxon>
        <taxon>Gnathifera</taxon>
        <taxon>Rotifera</taxon>
        <taxon>Eurotatoria</taxon>
        <taxon>Bdelloidea</taxon>
        <taxon>Philodinida</taxon>
        <taxon>Philodinidae</taxon>
        <taxon>Didymodactylos</taxon>
    </lineage>
</organism>
<dbReference type="EMBL" id="CAJNOK010003362">
    <property type="protein sequence ID" value="CAF0898288.1"/>
    <property type="molecule type" value="Genomic_DNA"/>
</dbReference>
<keyword evidence="1" id="KW-0732">Signal</keyword>
<evidence type="ECO:0000256" key="3">
    <source>
        <dbReference type="SAM" id="MobiDB-lite"/>
    </source>
</evidence>
<dbReference type="InterPro" id="IPR050955">
    <property type="entry name" value="Plant_Biomass_Hydrol_Est"/>
</dbReference>
<feature type="region of interest" description="Disordered" evidence="3">
    <location>
        <begin position="1"/>
        <end position="40"/>
    </location>
</feature>
<sequence>MEEGEVESSSSEEETYTHEKASSTTPKEEEETLDTSATEATADPLDNLDLPAIGDLFVLCQKKTVAIVLFANTLTIVICKNQCTKYGDPPRKSTFSPAAFNAVVDLCANLPKALTQKLPLTGKLLKFKDNTGEQRGACLISKKITKQLPLLVWLHPSLIPQNLIVLTGLLEATTTADLTNDKNRLGYHLLIVSGRNTPHFYPAPDKGGIGWDNWYRNYNRSDPKINVDAQAIDRFIKTAKSVATVDLKRVYMSGWSNGAAMAVQYGLNTPNIAAVAAYAAPDPYRDIHDPCAQKPYPPYLTPFLILYNQCDVFGICTTGQAFISDLLHRYPKLIAKFLVTDVLQLFLVNPPVCIDSSLLCGAIAVI</sequence>
<dbReference type="SUPFAM" id="SSF53474">
    <property type="entry name" value="alpha/beta-Hydrolases"/>
    <property type="match status" value="1"/>
</dbReference>
<evidence type="ECO:0000313" key="5">
    <source>
        <dbReference type="EMBL" id="CAF3679465.1"/>
    </source>
</evidence>
<keyword evidence="2" id="KW-0378">Hydrolase</keyword>
<dbReference type="AlphaFoldDB" id="A0A8S2HRU9"/>